<evidence type="ECO:0000313" key="1">
    <source>
        <dbReference type="EMBL" id="KKN62169.1"/>
    </source>
</evidence>
<dbReference type="AlphaFoldDB" id="A0A0F9S513"/>
<dbReference type="EMBL" id="LAZR01000633">
    <property type="protein sequence ID" value="KKN62169.1"/>
    <property type="molecule type" value="Genomic_DNA"/>
</dbReference>
<sequence>MTEKNRLLTNEDVSDTILVGLNKRDKVVAMFQRDLTARLVAGEIFGEMSCWTVKLNEKTIEVDRYQWVTFFETFRTKYLKEME</sequence>
<comment type="caution">
    <text evidence="1">The sequence shown here is derived from an EMBL/GenBank/DDBJ whole genome shotgun (WGS) entry which is preliminary data.</text>
</comment>
<protein>
    <submittedName>
        <fullName evidence="1">Uncharacterized protein</fullName>
    </submittedName>
</protein>
<proteinExistence type="predicted"/>
<reference evidence="1" key="1">
    <citation type="journal article" date="2015" name="Nature">
        <title>Complex archaea that bridge the gap between prokaryotes and eukaryotes.</title>
        <authorList>
            <person name="Spang A."/>
            <person name="Saw J.H."/>
            <person name="Jorgensen S.L."/>
            <person name="Zaremba-Niedzwiedzka K."/>
            <person name="Martijn J."/>
            <person name="Lind A.E."/>
            <person name="van Eijk R."/>
            <person name="Schleper C."/>
            <person name="Guy L."/>
            <person name="Ettema T.J."/>
        </authorList>
    </citation>
    <scope>NUCLEOTIDE SEQUENCE</scope>
</reference>
<accession>A0A0F9S513</accession>
<gene>
    <name evidence="1" type="ORF">LCGC14_0514480</name>
</gene>
<organism evidence="1">
    <name type="scientific">marine sediment metagenome</name>
    <dbReference type="NCBI Taxonomy" id="412755"/>
    <lineage>
        <taxon>unclassified sequences</taxon>
        <taxon>metagenomes</taxon>
        <taxon>ecological metagenomes</taxon>
    </lineage>
</organism>
<name>A0A0F9S513_9ZZZZ</name>